<evidence type="ECO:0000256" key="10">
    <source>
        <dbReference type="ARBA" id="ARBA00048174"/>
    </source>
</evidence>
<evidence type="ECO:0000259" key="12">
    <source>
        <dbReference type="Pfam" id="PF01931"/>
    </source>
</evidence>
<dbReference type="PANTHER" id="PTHR34699">
    <property type="match status" value="1"/>
</dbReference>
<dbReference type="STRING" id="1802206.A3D35_02215"/>
<dbReference type="GO" id="GO:0009117">
    <property type="term" value="P:nucleotide metabolic process"/>
    <property type="evidence" value="ECO:0007669"/>
    <property type="project" value="UniProtKB-KW"/>
</dbReference>
<evidence type="ECO:0000256" key="3">
    <source>
        <dbReference type="ARBA" id="ARBA00022723"/>
    </source>
</evidence>
<evidence type="ECO:0000256" key="6">
    <source>
        <dbReference type="ARBA" id="ARBA00022842"/>
    </source>
</evidence>
<dbReference type="PANTHER" id="PTHR34699:SF2">
    <property type="entry name" value="NON-CANONICAL PURINE NTP PHOSPHATASE_PRRC1 DOMAIN-CONTAINING PROTEIN"/>
    <property type="match status" value="1"/>
</dbReference>
<comment type="caution">
    <text evidence="13">The sequence shown here is derived from an EMBL/GenBank/DDBJ whole genome shotgun (WGS) entry which is preliminary data.</text>
</comment>
<dbReference type="SUPFAM" id="SSF52972">
    <property type="entry name" value="ITPase-like"/>
    <property type="match status" value="1"/>
</dbReference>
<dbReference type="GO" id="GO:0000166">
    <property type="term" value="F:nucleotide binding"/>
    <property type="evidence" value="ECO:0007669"/>
    <property type="project" value="UniProtKB-KW"/>
</dbReference>
<sequence length="180" mass="20490">MKFIIGSISERKIKIAEKVIQELFSVKDFIVEGCNASSEVPETPYDKQTFDGARNRALDVKSKINDSDYYLGLESGLVERYGHIYEEAWAAVIDKSGKEFFGYSSGLKVPDYILQRMNELKMEHSDIMTLIEKEYGNLPNDTWGTYSGGVILREKSLEEALRNALIQIVAPKDSFYKKIL</sequence>
<reference evidence="13 14" key="1">
    <citation type="journal article" date="2016" name="Nat. Commun.">
        <title>Thousands of microbial genomes shed light on interconnected biogeochemical processes in an aquifer system.</title>
        <authorList>
            <person name="Anantharaman K."/>
            <person name="Brown C.T."/>
            <person name="Hug L.A."/>
            <person name="Sharon I."/>
            <person name="Castelle C.J."/>
            <person name="Probst A.J."/>
            <person name="Thomas B.C."/>
            <person name="Singh A."/>
            <person name="Wilkins M.J."/>
            <person name="Karaoz U."/>
            <person name="Brodie E.L."/>
            <person name="Williams K.H."/>
            <person name="Hubbard S.S."/>
            <person name="Banfield J.F."/>
        </authorList>
    </citation>
    <scope>NUCLEOTIDE SEQUENCE [LARGE SCALE GENOMIC DNA]</scope>
</reference>
<comment type="cofactor">
    <cofactor evidence="2">
        <name>Mg(2+)</name>
        <dbReference type="ChEBI" id="CHEBI:18420"/>
    </cofactor>
</comment>
<dbReference type="Pfam" id="PF01931">
    <property type="entry name" value="NTPase_I-T"/>
    <property type="match status" value="1"/>
</dbReference>
<evidence type="ECO:0000256" key="9">
    <source>
        <dbReference type="ARBA" id="ARBA00038901"/>
    </source>
</evidence>
<dbReference type="GO" id="GO:0046872">
    <property type="term" value="F:metal ion binding"/>
    <property type="evidence" value="ECO:0007669"/>
    <property type="project" value="UniProtKB-KW"/>
</dbReference>
<proteinExistence type="predicted"/>
<comment type="cofactor">
    <cofactor evidence="1">
        <name>Mn(2+)</name>
        <dbReference type="ChEBI" id="CHEBI:29035"/>
    </cofactor>
</comment>
<evidence type="ECO:0000313" key="14">
    <source>
        <dbReference type="Proteomes" id="UP000176421"/>
    </source>
</evidence>
<comment type="catalytic activity">
    <reaction evidence="10">
        <text>ITP + H2O = IDP + phosphate + H(+)</text>
        <dbReference type="Rhea" id="RHEA:28330"/>
        <dbReference type="ChEBI" id="CHEBI:15377"/>
        <dbReference type="ChEBI" id="CHEBI:15378"/>
        <dbReference type="ChEBI" id="CHEBI:43474"/>
        <dbReference type="ChEBI" id="CHEBI:58280"/>
        <dbReference type="ChEBI" id="CHEBI:61402"/>
        <dbReference type="EC" id="3.6.1.73"/>
    </reaction>
</comment>
<feature type="domain" description="Non-canonical purine NTP phosphatase/PRRC1" evidence="12">
    <location>
        <begin position="6"/>
        <end position="168"/>
    </location>
</feature>
<keyword evidence="7" id="KW-0546">Nucleotide metabolism</keyword>
<evidence type="ECO:0000256" key="2">
    <source>
        <dbReference type="ARBA" id="ARBA00001946"/>
    </source>
</evidence>
<evidence type="ECO:0000313" key="13">
    <source>
        <dbReference type="EMBL" id="OGZ68535.1"/>
    </source>
</evidence>
<evidence type="ECO:0000256" key="1">
    <source>
        <dbReference type="ARBA" id="ARBA00001936"/>
    </source>
</evidence>
<dbReference type="InterPro" id="IPR050299">
    <property type="entry name" value="YjjX_NTPase"/>
</dbReference>
<keyword evidence="6" id="KW-0460">Magnesium</keyword>
<evidence type="ECO:0000256" key="5">
    <source>
        <dbReference type="ARBA" id="ARBA00022801"/>
    </source>
</evidence>
<dbReference type="AlphaFoldDB" id="A0A1G2I196"/>
<evidence type="ECO:0000256" key="7">
    <source>
        <dbReference type="ARBA" id="ARBA00023080"/>
    </source>
</evidence>
<keyword evidence="4" id="KW-0547">Nucleotide-binding</keyword>
<dbReference type="EC" id="3.6.1.73" evidence="9"/>
<gene>
    <name evidence="13" type="ORF">A3D35_02215</name>
</gene>
<dbReference type="EMBL" id="MHOS01000021">
    <property type="protein sequence ID" value="OGZ68535.1"/>
    <property type="molecule type" value="Genomic_DNA"/>
</dbReference>
<evidence type="ECO:0000256" key="8">
    <source>
        <dbReference type="ARBA" id="ARBA00023211"/>
    </source>
</evidence>
<keyword evidence="3" id="KW-0479">Metal-binding</keyword>
<dbReference type="GO" id="GO:0103023">
    <property type="term" value="F:ITPase activity"/>
    <property type="evidence" value="ECO:0007669"/>
    <property type="project" value="UniProtKB-EC"/>
</dbReference>
<dbReference type="InterPro" id="IPR029001">
    <property type="entry name" value="ITPase-like_fam"/>
</dbReference>
<evidence type="ECO:0000256" key="4">
    <source>
        <dbReference type="ARBA" id="ARBA00022741"/>
    </source>
</evidence>
<name>A0A1G2I196_9BACT</name>
<evidence type="ECO:0000256" key="11">
    <source>
        <dbReference type="ARBA" id="ARBA00048781"/>
    </source>
</evidence>
<dbReference type="Gene3D" id="3.90.950.10">
    <property type="match status" value="1"/>
</dbReference>
<dbReference type="Proteomes" id="UP000176421">
    <property type="component" value="Unassembled WGS sequence"/>
</dbReference>
<keyword evidence="8" id="KW-0464">Manganese</keyword>
<accession>A0A1G2I196</accession>
<protein>
    <recommendedName>
        <fullName evidence="9">inosine/xanthosine triphosphatase</fullName>
        <ecNumber evidence="9">3.6.1.73</ecNumber>
    </recommendedName>
</protein>
<dbReference type="InterPro" id="IPR026533">
    <property type="entry name" value="NTPase/PRRC1"/>
</dbReference>
<organism evidence="13 14">
    <name type="scientific">Candidatus Staskawiczbacteria bacterium RIFCSPHIGHO2_02_FULL_34_9</name>
    <dbReference type="NCBI Taxonomy" id="1802206"/>
    <lineage>
        <taxon>Bacteria</taxon>
        <taxon>Candidatus Staskawicziibacteriota</taxon>
    </lineage>
</organism>
<keyword evidence="5" id="KW-0378">Hydrolase</keyword>
<dbReference type="GO" id="GO:0006772">
    <property type="term" value="P:thiamine metabolic process"/>
    <property type="evidence" value="ECO:0007669"/>
    <property type="project" value="TreeGrafter"/>
</dbReference>
<comment type="catalytic activity">
    <reaction evidence="11">
        <text>XTP + H2O = XDP + phosphate + H(+)</text>
        <dbReference type="Rhea" id="RHEA:28406"/>
        <dbReference type="ChEBI" id="CHEBI:15377"/>
        <dbReference type="ChEBI" id="CHEBI:15378"/>
        <dbReference type="ChEBI" id="CHEBI:43474"/>
        <dbReference type="ChEBI" id="CHEBI:59884"/>
        <dbReference type="ChEBI" id="CHEBI:61314"/>
        <dbReference type="EC" id="3.6.1.73"/>
    </reaction>
</comment>